<proteinExistence type="predicted"/>
<keyword evidence="2" id="KW-1185">Reference proteome</keyword>
<dbReference type="GO" id="GO:0006790">
    <property type="term" value="P:sulfur compound metabolic process"/>
    <property type="evidence" value="ECO:0007669"/>
    <property type="project" value="TreeGrafter"/>
</dbReference>
<dbReference type="GeneID" id="110979293"/>
<evidence type="ECO:0000313" key="3">
    <source>
        <dbReference type="RefSeq" id="XP_022090654.1"/>
    </source>
</evidence>
<sequence>MRTGSSFIGEIFGRNSDVFYLFEPGQSLLTELHSQGALFLRPIYMDMLSALFHCNTSSLNFYMKCLSRHHPFEVRKKVPRLFDLVCYKWPAARPGIACRKIDAELFERKCREKRHIAVKSIRIWDIGMFQPLIQDGNVKLKVVHLVRDPRGMTASRVLAMNFVDSTINKLEAGSFTDEMQLYLMEYCSYSIDNKEIGYYHPEYRNNYFLLRYEDMALDPERVTQLIYNFTGFDAVPENVSKWIAENTKAEKPGIYSTTRVSSMAYQSWRTKIDFKTAKAIEKIGRCAEMMEHFGYLPVRDESHLKDLSSSLLAPIPPPHDSQRYHLE</sequence>
<organism evidence="2 3">
    <name type="scientific">Acanthaster planci</name>
    <name type="common">Crown-of-thorns starfish</name>
    <dbReference type="NCBI Taxonomy" id="133434"/>
    <lineage>
        <taxon>Eukaryota</taxon>
        <taxon>Metazoa</taxon>
        <taxon>Echinodermata</taxon>
        <taxon>Eleutherozoa</taxon>
        <taxon>Asterozoa</taxon>
        <taxon>Asteroidea</taxon>
        <taxon>Valvatacea</taxon>
        <taxon>Valvatida</taxon>
        <taxon>Acanthasteridae</taxon>
        <taxon>Acanthaster</taxon>
    </lineage>
</organism>
<name>A0A8B7YBM7_ACAPL</name>
<dbReference type="InterPro" id="IPR051135">
    <property type="entry name" value="Gal/GlcNAc/GalNAc_ST"/>
</dbReference>
<dbReference type="PANTHER" id="PTHR10704">
    <property type="entry name" value="CARBOHYDRATE SULFOTRANSFERASE"/>
    <property type="match status" value="1"/>
</dbReference>
<dbReference type="Proteomes" id="UP000694845">
    <property type="component" value="Unplaced"/>
</dbReference>
<dbReference type="InterPro" id="IPR000863">
    <property type="entry name" value="Sulfotransferase_dom"/>
</dbReference>
<dbReference type="OrthoDB" id="6138663at2759"/>
<dbReference type="InterPro" id="IPR027417">
    <property type="entry name" value="P-loop_NTPase"/>
</dbReference>
<dbReference type="GO" id="GO:0001517">
    <property type="term" value="F:N-acetylglucosamine 6-O-sulfotransferase activity"/>
    <property type="evidence" value="ECO:0007669"/>
    <property type="project" value="TreeGrafter"/>
</dbReference>
<dbReference type="Gene3D" id="3.40.50.300">
    <property type="entry name" value="P-loop containing nucleotide triphosphate hydrolases"/>
    <property type="match status" value="1"/>
</dbReference>
<dbReference type="Pfam" id="PF00685">
    <property type="entry name" value="Sulfotransfer_1"/>
    <property type="match status" value="1"/>
</dbReference>
<dbReference type="AlphaFoldDB" id="A0A8B7YBM7"/>
<dbReference type="OMA" id="RYHCKIR"/>
<evidence type="ECO:0000259" key="1">
    <source>
        <dbReference type="Pfam" id="PF00685"/>
    </source>
</evidence>
<reference evidence="3" key="1">
    <citation type="submission" date="2025-08" db="UniProtKB">
        <authorList>
            <consortium name="RefSeq"/>
        </authorList>
    </citation>
    <scope>IDENTIFICATION</scope>
</reference>
<dbReference type="PANTHER" id="PTHR10704:SF71">
    <property type="entry name" value="CARBOHYDRATE SULFOTRANSFERASE 1-LIKE"/>
    <property type="match status" value="1"/>
</dbReference>
<feature type="domain" description="Sulfotransferase" evidence="1">
    <location>
        <begin position="137"/>
        <end position="285"/>
    </location>
</feature>
<dbReference type="KEGG" id="aplc:110979293"/>
<accession>A0A8B7YBM7</accession>
<dbReference type="RefSeq" id="XP_022090654.1">
    <property type="nucleotide sequence ID" value="XM_022234962.1"/>
</dbReference>
<evidence type="ECO:0000313" key="2">
    <source>
        <dbReference type="Proteomes" id="UP000694845"/>
    </source>
</evidence>
<protein>
    <submittedName>
        <fullName evidence="3">Carbohydrate sulfotransferase 3-like</fullName>
    </submittedName>
</protein>
<dbReference type="SUPFAM" id="SSF52540">
    <property type="entry name" value="P-loop containing nucleoside triphosphate hydrolases"/>
    <property type="match status" value="1"/>
</dbReference>
<gene>
    <name evidence="3" type="primary">LOC110979293</name>
</gene>
<dbReference type="GO" id="GO:0006044">
    <property type="term" value="P:N-acetylglucosamine metabolic process"/>
    <property type="evidence" value="ECO:0007669"/>
    <property type="project" value="TreeGrafter"/>
</dbReference>